<feature type="chain" id="PRO_5046778361" evidence="2">
    <location>
        <begin position="21"/>
        <end position="651"/>
    </location>
</feature>
<dbReference type="PANTHER" id="PTHR48267:SF1">
    <property type="entry name" value="BILIRUBIN OXIDASE"/>
    <property type="match status" value="1"/>
</dbReference>
<dbReference type="InterPro" id="IPR006311">
    <property type="entry name" value="TAT_signal"/>
</dbReference>
<reference evidence="5 6" key="1">
    <citation type="submission" date="2021-03" db="EMBL/GenBank/DDBJ databases">
        <title>Sequencing the genomes of 1000 actinobacteria strains.</title>
        <authorList>
            <person name="Klenk H.-P."/>
        </authorList>
    </citation>
    <scope>NUCLEOTIDE SEQUENCE [LARGE SCALE GENOMIC DNA]</scope>
    <source>
        <strain evidence="5 6">DSM 46670</strain>
    </source>
</reference>
<dbReference type="RefSeq" id="WP_245378653.1">
    <property type="nucleotide sequence ID" value="NZ_JAGINW010000001.1"/>
</dbReference>
<evidence type="ECO:0000313" key="5">
    <source>
        <dbReference type="EMBL" id="MBP2328621.1"/>
    </source>
</evidence>
<dbReference type="InterPro" id="IPR011706">
    <property type="entry name" value="Cu-oxidase_C"/>
</dbReference>
<dbReference type="CDD" id="cd13844">
    <property type="entry name" value="CuRO_1_BOD_CotA_like"/>
    <property type="match status" value="1"/>
</dbReference>
<keyword evidence="5" id="KW-0167">Capsid protein</keyword>
<feature type="domain" description="Plastocyanin-like" evidence="3">
    <location>
        <begin position="502"/>
        <end position="636"/>
    </location>
</feature>
<feature type="domain" description="Plastocyanin-like" evidence="4">
    <location>
        <begin position="108"/>
        <end position="138"/>
    </location>
</feature>
<gene>
    <name evidence="5" type="ORF">JOF56_009006</name>
</gene>
<dbReference type="Gene3D" id="2.60.40.420">
    <property type="entry name" value="Cupredoxins - blue copper proteins"/>
    <property type="match status" value="3"/>
</dbReference>
<dbReference type="PANTHER" id="PTHR48267">
    <property type="entry name" value="CUPREDOXIN SUPERFAMILY PROTEIN"/>
    <property type="match status" value="1"/>
</dbReference>
<dbReference type="InterPro" id="IPR008972">
    <property type="entry name" value="Cupredoxin"/>
</dbReference>
<dbReference type="InterPro" id="IPR045087">
    <property type="entry name" value="Cu-oxidase_fam"/>
</dbReference>
<comment type="caution">
    <text evidence="5">The sequence shown here is derived from an EMBL/GenBank/DDBJ whole genome shotgun (WGS) entry which is preliminary data.</text>
</comment>
<sequence length="651" mass="71483">MNRRGFLATTATFGAAVALAGDASVGPAATGLGPVTIVPDDPWFDDLVQRPVGSSCSGAEETRTVLRSSLTSYLDPLRVPPMLCPKRGYLTVRMQSTWVRLHSELPLSRVWAYDGHFPGPTIEVRRGQRLRVAWHNDISGCYPIVDVRTQDPDGTTKPGYTAQDEVVAGVAELPPWTVVHLHGAHTNAMNDGWAFNAVPPGHAQLAEYPNDQQATALWYHDHAMSITALNVLTGLAGMYLIRDDEEDSLALPCGEYEVPLVIADRNLTTTRDGQFTGQLMRKLYDDGVTDHPFLGPFTLVNGTIWPYFDVEPRWYRFRMLNASNSRTYQLRLADETGVPIEPDLARRAVKQIGTDSGLLPEPVDIPIGGLTIASAERADMLVDFSVFAGKRVQLLNTAGDAGDNQEVMQFRVARDHACADSFTLPEKVSGSFVRLTHETLPPAHERRWVLLTPASLTGMPMIWEMIEVDESSVTLPSDGVVQIDLPGQGLKTLKRVAVKFEETVNYFTKYGGWELWNFLNLSGSDVPDSHPMHIHVMAFQALSRNNYTVDAFTVIKAGQERTVGLGTLPGRPIAFASPGTLDDNEQGWKDVIRVAAGELVSVAGQFGGGTGEFTYHCHILEHEDESMMRPFVVMPEEILALHPMGPGGGHH</sequence>
<dbReference type="Pfam" id="PF07732">
    <property type="entry name" value="Cu-oxidase_3"/>
    <property type="match status" value="2"/>
</dbReference>
<dbReference type="SUPFAM" id="SSF49503">
    <property type="entry name" value="Cupredoxins"/>
    <property type="match status" value="2"/>
</dbReference>
<evidence type="ECO:0000256" key="1">
    <source>
        <dbReference type="ARBA" id="ARBA00010609"/>
    </source>
</evidence>
<keyword evidence="2" id="KW-0732">Signal</keyword>
<feature type="signal peptide" evidence="2">
    <location>
        <begin position="1"/>
        <end position="20"/>
    </location>
</feature>
<protein>
    <submittedName>
        <fullName evidence="5">Spore coat protein A</fullName>
    </submittedName>
</protein>
<evidence type="ECO:0000256" key="2">
    <source>
        <dbReference type="SAM" id="SignalP"/>
    </source>
</evidence>
<dbReference type="Pfam" id="PF07731">
    <property type="entry name" value="Cu-oxidase_2"/>
    <property type="match status" value="1"/>
</dbReference>
<accession>A0ABS4TW42</accession>
<dbReference type="EMBL" id="JAGINW010000001">
    <property type="protein sequence ID" value="MBP2328621.1"/>
    <property type="molecule type" value="Genomic_DNA"/>
</dbReference>
<name>A0ABS4TW42_9PSEU</name>
<keyword evidence="5" id="KW-0946">Virion</keyword>
<organism evidence="5 6">
    <name type="scientific">Kibdelosporangium banguiense</name>
    <dbReference type="NCBI Taxonomy" id="1365924"/>
    <lineage>
        <taxon>Bacteria</taxon>
        <taxon>Bacillati</taxon>
        <taxon>Actinomycetota</taxon>
        <taxon>Actinomycetes</taxon>
        <taxon>Pseudonocardiales</taxon>
        <taxon>Pseudonocardiaceae</taxon>
        <taxon>Kibdelosporangium</taxon>
    </lineage>
</organism>
<keyword evidence="6" id="KW-1185">Reference proteome</keyword>
<feature type="domain" description="Plastocyanin-like" evidence="4">
    <location>
        <begin position="173"/>
        <end position="245"/>
    </location>
</feature>
<evidence type="ECO:0000259" key="4">
    <source>
        <dbReference type="Pfam" id="PF07732"/>
    </source>
</evidence>
<proteinExistence type="inferred from homology"/>
<comment type="similarity">
    <text evidence="1">Belongs to the multicopper oxidase family.</text>
</comment>
<dbReference type="InterPro" id="IPR011707">
    <property type="entry name" value="Cu-oxidase-like_N"/>
</dbReference>
<evidence type="ECO:0000259" key="3">
    <source>
        <dbReference type="Pfam" id="PF07731"/>
    </source>
</evidence>
<evidence type="ECO:0000313" key="6">
    <source>
        <dbReference type="Proteomes" id="UP001519332"/>
    </source>
</evidence>
<dbReference type="PROSITE" id="PS51318">
    <property type="entry name" value="TAT"/>
    <property type="match status" value="1"/>
</dbReference>
<dbReference type="Proteomes" id="UP001519332">
    <property type="component" value="Unassembled WGS sequence"/>
</dbReference>